<gene>
    <name evidence="11" type="ORF">C4B63_61g144</name>
</gene>
<dbReference type="SMART" id="SM00184">
    <property type="entry name" value="RING"/>
    <property type="match status" value="1"/>
</dbReference>
<dbReference type="VEuPathDB" id="TriTrypDB:TcG_05584"/>
<comment type="catalytic activity">
    <reaction evidence="1">
        <text>S-ubiquitinyl-[E2 ubiquitin-conjugating enzyme]-L-cysteine + [acceptor protein]-L-lysine = [E2 ubiquitin-conjugating enzyme]-L-cysteine + N(6)-ubiquitinyl-[acceptor protein]-L-lysine.</text>
        <dbReference type="EC" id="2.3.2.27"/>
    </reaction>
</comment>
<accession>A0A2V2UYY5</accession>
<dbReference type="VEuPathDB" id="TriTrypDB:TcCL_ESM12273"/>
<feature type="compositionally biased region" description="Low complexity" evidence="9">
    <location>
        <begin position="11"/>
        <end position="25"/>
    </location>
</feature>
<evidence type="ECO:0000313" key="11">
    <source>
        <dbReference type="EMBL" id="PWU89254.1"/>
    </source>
</evidence>
<dbReference type="VEuPathDB" id="TriTrypDB:BCY84_22078"/>
<evidence type="ECO:0000256" key="5">
    <source>
        <dbReference type="ARBA" id="ARBA00022771"/>
    </source>
</evidence>
<dbReference type="VEuPathDB" id="TriTrypDB:TcCLB.506513.24"/>
<dbReference type="VEuPathDB" id="TriTrypDB:C3747_24g388"/>
<dbReference type="InterPro" id="IPR013083">
    <property type="entry name" value="Znf_RING/FYVE/PHD"/>
</dbReference>
<dbReference type="Gene3D" id="3.30.40.10">
    <property type="entry name" value="Zinc/RING finger domain, C3HC4 (zinc finger)"/>
    <property type="match status" value="1"/>
</dbReference>
<evidence type="ECO:0000313" key="12">
    <source>
        <dbReference type="Proteomes" id="UP000246121"/>
    </source>
</evidence>
<proteinExistence type="predicted"/>
<feature type="region of interest" description="Disordered" evidence="9">
    <location>
        <begin position="1"/>
        <end position="25"/>
    </location>
</feature>
<dbReference type="EC" id="2.3.2.27" evidence="2"/>
<evidence type="ECO:0000256" key="7">
    <source>
        <dbReference type="ARBA" id="ARBA00022833"/>
    </source>
</evidence>
<protein>
    <recommendedName>
        <fullName evidence="2">RING-type E3 ubiquitin transferase</fullName>
        <ecNumber evidence="2">2.3.2.27</ecNumber>
    </recommendedName>
</protein>
<dbReference type="GO" id="GO:0008270">
    <property type="term" value="F:zinc ion binding"/>
    <property type="evidence" value="ECO:0007669"/>
    <property type="project" value="UniProtKB-KW"/>
</dbReference>
<dbReference type="PANTHER" id="PTHR46463:SF74">
    <property type="entry name" value="RING-TYPE DOMAIN-CONTAINING PROTEIN"/>
    <property type="match status" value="1"/>
</dbReference>
<reference evidence="11 12" key="1">
    <citation type="journal article" date="2018" name="Microb. Genom.">
        <title>Expanding an expanded genome: long-read sequencing of Trypanosoma cruzi.</title>
        <authorList>
            <person name="Berna L."/>
            <person name="Rodriguez M."/>
            <person name="Chiribao M.L."/>
            <person name="Parodi-Talice A."/>
            <person name="Pita S."/>
            <person name="Rijo G."/>
            <person name="Alvarez-Valin F."/>
            <person name="Robello C."/>
        </authorList>
    </citation>
    <scope>NUCLEOTIDE SEQUENCE [LARGE SCALE GENOMIC DNA]</scope>
    <source>
        <strain evidence="11 12">Dm28c</strain>
    </source>
</reference>
<dbReference type="InterPro" id="IPR001841">
    <property type="entry name" value="Znf_RING"/>
</dbReference>
<dbReference type="VEuPathDB" id="TriTrypDB:TcYC6_0047660"/>
<evidence type="ECO:0000259" key="10">
    <source>
        <dbReference type="PROSITE" id="PS50089"/>
    </source>
</evidence>
<keyword evidence="7" id="KW-0862">Zinc</keyword>
<organism evidence="11 12">
    <name type="scientific">Trypanosoma cruzi</name>
    <dbReference type="NCBI Taxonomy" id="5693"/>
    <lineage>
        <taxon>Eukaryota</taxon>
        <taxon>Discoba</taxon>
        <taxon>Euglenozoa</taxon>
        <taxon>Kinetoplastea</taxon>
        <taxon>Metakinetoplastina</taxon>
        <taxon>Trypanosomatida</taxon>
        <taxon>Trypanosomatidae</taxon>
        <taxon>Trypanosoma</taxon>
        <taxon>Schizotrypanum</taxon>
    </lineage>
</organism>
<dbReference type="OrthoDB" id="8062037at2759"/>
<evidence type="ECO:0000256" key="6">
    <source>
        <dbReference type="ARBA" id="ARBA00022786"/>
    </source>
</evidence>
<feature type="domain" description="RING-type" evidence="10">
    <location>
        <begin position="58"/>
        <end position="98"/>
    </location>
</feature>
<evidence type="ECO:0000256" key="4">
    <source>
        <dbReference type="ARBA" id="ARBA00022723"/>
    </source>
</evidence>
<sequence length="197" mass="21505">MDPPFKETQFSYFPSSDSLSSPAGPLPNSGSFSSYSDTGKTGKSEDTFVVGEYRLSSCPICLERFTLDNPAIVVLCGHGFHLQCLESWRQRASICPVCMKLMQGEGIPMMSARDTRRRRRYKGVNSTVTAAATARSSCDHRSVCVEPAVGDPMMAPPQCTPSLGEEHIANTNRDGGVVWSVLSVLWSLSRWCSRGGE</sequence>
<evidence type="ECO:0000256" key="9">
    <source>
        <dbReference type="SAM" id="MobiDB-lite"/>
    </source>
</evidence>
<keyword evidence="6" id="KW-0833">Ubl conjugation pathway</keyword>
<name>A0A2V2UYY5_TRYCR</name>
<keyword evidence="4" id="KW-0479">Metal-binding</keyword>
<keyword evidence="3" id="KW-0808">Transferase</keyword>
<dbReference type="Proteomes" id="UP000246121">
    <property type="component" value="Unassembled WGS sequence"/>
</dbReference>
<dbReference type="PANTHER" id="PTHR46463">
    <property type="entry name" value="ZINC FINGER, RING/FYVE/PHD-TYPE"/>
    <property type="match status" value="1"/>
</dbReference>
<dbReference type="VEuPathDB" id="TriTrypDB:TcCLB.508919.94"/>
<dbReference type="GO" id="GO:0061630">
    <property type="term" value="F:ubiquitin protein ligase activity"/>
    <property type="evidence" value="ECO:0007669"/>
    <property type="project" value="UniProtKB-EC"/>
</dbReference>
<keyword evidence="5 8" id="KW-0863">Zinc-finger</keyword>
<dbReference type="VEuPathDB" id="TriTrypDB:TCDM_14130"/>
<dbReference type="AlphaFoldDB" id="A0A2V2UYY5"/>
<dbReference type="Pfam" id="PF13639">
    <property type="entry name" value="zf-RING_2"/>
    <property type="match status" value="1"/>
</dbReference>
<dbReference type="EMBL" id="PRFA01000061">
    <property type="protein sequence ID" value="PWU89254.1"/>
    <property type="molecule type" value="Genomic_DNA"/>
</dbReference>
<dbReference type="PROSITE" id="PS50089">
    <property type="entry name" value="ZF_RING_2"/>
    <property type="match status" value="1"/>
</dbReference>
<evidence type="ECO:0000256" key="1">
    <source>
        <dbReference type="ARBA" id="ARBA00000900"/>
    </source>
</evidence>
<dbReference type="VEuPathDB" id="TriTrypDB:C4B63_61g144"/>
<dbReference type="SUPFAM" id="SSF57850">
    <property type="entry name" value="RING/U-box"/>
    <property type="match status" value="1"/>
</dbReference>
<comment type="caution">
    <text evidence="11">The sequence shown here is derived from an EMBL/GenBank/DDBJ whole genome shotgun (WGS) entry which is preliminary data.</text>
</comment>
<evidence type="ECO:0000256" key="3">
    <source>
        <dbReference type="ARBA" id="ARBA00022679"/>
    </source>
</evidence>
<evidence type="ECO:0000256" key="2">
    <source>
        <dbReference type="ARBA" id="ARBA00012483"/>
    </source>
</evidence>
<evidence type="ECO:0000256" key="8">
    <source>
        <dbReference type="PROSITE-ProRule" id="PRU00175"/>
    </source>
</evidence>
<dbReference type="VEuPathDB" id="TriTrypDB:TcBrA4_0135710"/>